<sequence>MGEQVNNGKGEEGGKVEEKKEEAVPAAAEANKEAEEAAATAIKEEQAPPPPPPPVILGVELHCTGCAKRIRRCILRCKGVQGVEVDMAANQLTVTGIVDPQALCARLREKTMRIATVVSPPPPPPPSDDSKSKEDQPAPPSLVHSQVSEPTTVELMVSMHCEACAHQLQKKIVKMRGVQTAETNFSAGKLTVTGTITGDKLADYIHRRTGKLATVVPPPPPPEPPKPEEPKKEEEPPAADKKEDQEGEGTQPAAAEDGSKPKKRGRLQQGRRRHQDQARAGRGEADEQAAGGSRCSGSGRVPAGGDDEADDVLAAV</sequence>
<keyword evidence="4" id="KW-1185">Reference proteome</keyword>
<feature type="compositionally biased region" description="Basic and acidic residues" evidence="1">
    <location>
        <begin position="9"/>
        <end position="23"/>
    </location>
</feature>
<dbReference type="InterPro" id="IPR006121">
    <property type="entry name" value="HMA_dom"/>
</dbReference>
<evidence type="ECO:0000313" key="3">
    <source>
        <dbReference type="EMBL" id="KAG8061939.1"/>
    </source>
</evidence>
<dbReference type="CDD" id="cd00371">
    <property type="entry name" value="HMA"/>
    <property type="match status" value="2"/>
</dbReference>
<dbReference type="PANTHER" id="PTHR47066">
    <property type="entry name" value="HEAVY METAL-ASSOCIATED ISOPRENYLATED PLANT PROTEIN 9"/>
    <property type="match status" value="1"/>
</dbReference>
<dbReference type="Pfam" id="PF00403">
    <property type="entry name" value="HMA"/>
    <property type="match status" value="2"/>
</dbReference>
<proteinExistence type="predicted"/>
<dbReference type="PROSITE" id="PS50846">
    <property type="entry name" value="HMA_2"/>
    <property type="match status" value="2"/>
</dbReference>
<feature type="compositionally biased region" description="Basic residues" evidence="1">
    <location>
        <begin position="261"/>
        <end position="274"/>
    </location>
</feature>
<comment type="caution">
    <text evidence="3">The sequence shown here is derived from an EMBL/GenBank/DDBJ whole genome shotgun (WGS) entry which is preliminary data.</text>
</comment>
<feature type="compositionally biased region" description="Basic and acidic residues" evidence="1">
    <location>
        <begin position="225"/>
        <end position="244"/>
    </location>
</feature>
<dbReference type="OrthoDB" id="1926387at2759"/>
<dbReference type="EMBL" id="JAAALK010000286">
    <property type="protein sequence ID" value="KAG8061939.1"/>
    <property type="molecule type" value="Genomic_DNA"/>
</dbReference>
<protein>
    <recommendedName>
        <fullName evidence="2">HMA domain-containing protein</fullName>
    </recommendedName>
</protein>
<gene>
    <name evidence="3" type="ORF">GUJ93_ZPchr0003g16799</name>
</gene>
<feature type="region of interest" description="Disordered" evidence="1">
    <location>
        <begin position="210"/>
        <end position="316"/>
    </location>
</feature>
<feature type="compositionally biased region" description="Low complexity" evidence="1">
    <location>
        <begin position="291"/>
        <end position="300"/>
    </location>
</feature>
<dbReference type="InterPro" id="IPR044258">
    <property type="entry name" value="HIPP09-like"/>
</dbReference>
<evidence type="ECO:0000313" key="4">
    <source>
        <dbReference type="Proteomes" id="UP000729402"/>
    </source>
</evidence>
<feature type="region of interest" description="Disordered" evidence="1">
    <location>
        <begin position="115"/>
        <end position="145"/>
    </location>
</feature>
<evidence type="ECO:0000256" key="1">
    <source>
        <dbReference type="SAM" id="MobiDB-lite"/>
    </source>
</evidence>
<feature type="domain" description="HMA" evidence="2">
    <location>
        <begin position="52"/>
        <end position="115"/>
    </location>
</feature>
<name>A0A8J5VXA4_ZIZPA</name>
<feature type="region of interest" description="Disordered" evidence="1">
    <location>
        <begin position="1"/>
        <end position="53"/>
    </location>
</feature>
<dbReference type="GO" id="GO:0046872">
    <property type="term" value="F:metal ion binding"/>
    <property type="evidence" value="ECO:0007669"/>
    <property type="project" value="InterPro"/>
</dbReference>
<organism evidence="3 4">
    <name type="scientific">Zizania palustris</name>
    <name type="common">Northern wild rice</name>
    <dbReference type="NCBI Taxonomy" id="103762"/>
    <lineage>
        <taxon>Eukaryota</taxon>
        <taxon>Viridiplantae</taxon>
        <taxon>Streptophyta</taxon>
        <taxon>Embryophyta</taxon>
        <taxon>Tracheophyta</taxon>
        <taxon>Spermatophyta</taxon>
        <taxon>Magnoliopsida</taxon>
        <taxon>Liliopsida</taxon>
        <taxon>Poales</taxon>
        <taxon>Poaceae</taxon>
        <taxon>BOP clade</taxon>
        <taxon>Oryzoideae</taxon>
        <taxon>Oryzeae</taxon>
        <taxon>Zizaniinae</taxon>
        <taxon>Zizania</taxon>
    </lineage>
</organism>
<evidence type="ECO:0000259" key="2">
    <source>
        <dbReference type="PROSITE" id="PS50846"/>
    </source>
</evidence>
<reference evidence="3" key="1">
    <citation type="journal article" date="2021" name="bioRxiv">
        <title>Whole Genome Assembly and Annotation of Northern Wild Rice, Zizania palustris L., Supports a Whole Genome Duplication in the Zizania Genus.</title>
        <authorList>
            <person name="Haas M."/>
            <person name="Kono T."/>
            <person name="Macchietto M."/>
            <person name="Millas R."/>
            <person name="McGilp L."/>
            <person name="Shao M."/>
            <person name="Duquette J."/>
            <person name="Hirsch C.N."/>
            <person name="Kimball J."/>
        </authorList>
    </citation>
    <scope>NUCLEOTIDE SEQUENCE</scope>
    <source>
        <tissue evidence="3">Fresh leaf tissue</tissue>
    </source>
</reference>
<dbReference type="Proteomes" id="UP000729402">
    <property type="component" value="Unassembled WGS sequence"/>
</dbReference>
<dbReference type="PANTHER" id="PTHR47066:SF1">
    <property type="entry name" value="HEAVY METAL-ASSOCIATED ISOPRENYLATED PLANT PROTEIN 9"/>
    <property type="match status" value="1"/>
</dbReference>
<reference evidence="3" key="2">
    <citation type="submission" date="2021-02" db="EMBL/GenBank/DDBJ databases">
        <authorList>
            <person name="Kimball J.A."/>
            <person name="Haas M.W."/>
            <person name="Macchietto M."/>
            <person name="Kono T."/>
            <person name="Duquette J."/>
            <person name="Shao M."/>
        </authorList>
    </citation>
    <scope>NUCLEOTIDE SEQUENCE</scope>
    <source>
        <tissue evidence="3">Fresh leaf tissue</tissue>
    </source>
</reference>
<feature type="compositionally biased region" description="Basic and acidic residues" evidence="1">
    <location>
        <begin position="275"/>
        <end position="285"/>
    </location>
</feature>
<accession>A0A8J5VXA4</accession>
<feature type="compositionally biased region" description="Acidic residues" evidence="1">
    <location>
        <begin position="305"/>
        <end position="316"/>
    </location>
</feature>
<dbReference type="AlphaFoldDB" id="A0A8J5VXA4"/>
<feature type="domain" description="HMA" evidence="2">
    <location>
        <begin position="150"/>
        <end position="213"/>
    </location>
</feature>